<dbReference type="InterPro" id="IPR002545">
    <property type="entry name" value="CheW-lke_dom"/>
</dbReference>
<protein>
    <submittedName>
        <fullName evidence="2">Chemotaxis protein CheW</fullName>
    </submittedName>
</protein>
<dbReference type="EMBL" id="QGMY01000002">
    <property type="protein sequence ID" value="PWR74519.1"/>
    <property type="molecule type" value="Genomic_DNA"/>
</dbReference>
<evidence type="ECO:0000313" key="2">
    <source>
        <dbReference type="EMBL" id="PWR74519.1"/>
    </source>
</evidence>
<dbReference type="PANTHER" id="PTHR22617">
    <property type="entry name" value="CHEMOTAXIS SENSOR HISTIDINE KINASE-RELATED"/>
    <property type="match status" value="1"/>
</dbReference>
<keyword evidence="3" id="KW-1185">Reference proteome</keyword>
<dbReference type="Gene3D" id="2.30.30.40">
    <property type="entry name" value="SH3 Domains"/>
    <property type="match status" value="1"/>
</dbReference>
<dbReference type="Gene3D" id="2.40.50.180">
    <property type="entry name" value="CheA-289, Domain 4"/>
    <property type="match status" value="1"/>
</dbReference>
<name>A0A2V2N3Z3_9EURY</name>
<dbReference type="GO" id="GO:0005829">
    <property type="term" value="C:cytosol"/>
    <property type="evidence" value="ECO:0007669"/>
    <property type="project" value="TreeGrafter"/>
</dbReference>
<dbReference type="AlphaFoldDB" id="A0A2V2N3Z3"/>
<dbReference type="GO" id="GO:0007165">
    <property type="term" value="P:signal transduction"/>
    <property type="evidence" value="ECO:0007669"/>
    <property type="project" value="InterPro"/>
</dbReference>
<sequence>MSEIQISESDIPSSKIKITSENETLGFVDEEIQIVEFISGNEHYAINLFDVREVVEYTRITRVPNTHRYMRGIIDLRGEIMPVIDLGVLLHSHDMNNVSEKEENCRFIVLDEHVVNKKVCIMVTDVLSVSTFSSSQVDTGSTCENEKTGHILGIIRKELRNADKISNALLIWINIASLLHGIEINSLR</sequence>
<gene>
    <name evidence="2" type="ORF">DK846_03535</name>
</gene>
<comment type="caution">
    <text evidence="2">The sequence shown here is derived from an EMBL/GenBank/DDBJ whole genome shotgun (WGS) entry which is preliminary data.</text>
</comment>
<feature type="domain" description="CheW-like" evidence="1">
    <location>
        <begin position="31"/>
        <end position="184"/>
    </location>
</feature>
<evidence type="ECO:0000313" key="3">
    <source>
        <dbReference type="Proteomes" id="UP000245657"/>
    </source>
</evidence>
<dbReference type="InterPro" id="IPR036061">
    <property type="entry name" value="CheW-like_dom_sf"/>
</dbReference>
<dbReference type="GO" id="GO:0006935">
    <property type="term" value="P:chemotaxis"/>
    <property type="evidence" value="ECO:0007669"/>
    <property type="project" value="InterPro"/>
</dbReference>
<dbReference type="Proteomes" id="UP000245657">
    <property type="component" value="Unassembled WGS sequence"/>
</dbReference>
<accession>A0A2V2N3Z3</accession>
<dbReference type="PANTHER" id="PTHR22617:SF23">
    <property type="entry name" value="CHEMOTAXIS PROTEIN CHEW"/>
    <property type="match status" value="1"/>
</dbReference>
<dbReference type="SMART" id="SM00260">
    <property type="entry name" value="CheW"/>
    <property type="match status" value="1"/>
</dbReference>
<reference evidence="2 3" key="1">
    <citation type="submission" date="2018-05" db="EMBL/GenBank/DDBJ databases">
        <title>Draft genome of Methanospirillum lacunae Ki8-1.</title>
        <authorList>
            <person name="Dueholm M.S."/>
            <person name="Nielsen P.H."/>
            <person name="Bakmann L.F."/>
            <person name="Otzen D.E."/>
        </authorList>
    </citation>
    <scope>NUCLEOTIDE SEQUENCE [LARGE SCALE GENOMIC DNA]</scope>
    <source>
        <strain evidence="2 3">Ki8-1</strain>
    </source>
</reference>
<dbReference type="OrthoDB" id="115049at2157"/>
<dbReference type="InterPro" id="IPR039315">
    <property type="entry name" value="CheW"/>
</dbReference>
<dbReference type="RefSeq" id="WP_109967800.1">
    <property type="nucleotide sequence ID" value="NZ_CP176093.1"/>
</dbReference>
<evidence type="ECO:0000259" key="1">
    <source>
        <dbReference type="PROSITE" id="PS50851"/>
    </source>
</evidence>
<organism evidence="2 3">
    <name type="scientific">Methanospirillum lacunae</name>
    <dbReference type="NCBI Taxonomy" id="668570"/>
    <lineage>
        <taxon>Archaea</taxon>
        <taxon>Methanobacteriati</taxon>
        <taxon>Methanobacteriota</taxon>
        <taxon>Stenosarchaea group</taxon>
        <taxon>Methanomicrobia</taxon>
        <taxon>Methanomicrobiales</taxon>
        <taxon>Methanospirillaceae</taxon>
        <taxon>Methanospirillum</taxon>
    </lineage>
</organism>
<dbReference type="Pfam" id="PF01584">
    <property type="entry name" value="CheW"/>
    <property type="match status" value="1"/>
</dbReference>
<dbReference type="PROSITE" id="PS50851">
    <property type="entry name" value="CHEW"/>
    <property type="match status" value="1"/>
</dbReference>
<proteinExistence type="predicted"/>
<dbReference type="GeneID" id="97549612"/>
<dbReference type="SUPFAM" id="SSF50341">
    <property type="entry name" value="CheW-like"/>
    <property type="match status" value="1"/>
</dbReference>